<evidence type="ECO:0008006" key="3">
    <source>
        <dbReference type="Google" id="ProtNLM"/>
    </source>
</evidence>
<dbReference type="GO" id="GO:0007623">
    <property type="term" value="P:circadian rhythm"/>
    <property type="evidence" value="ECO:0007669"/>
    <property type="project" value="InterPro"/>
</dbReference>
<dbReference type="GO" id="GO:0006355">
    <property type="term" value="P:regulation of DNA-templated transcription"/>
    <property type="evidence" value="ECO:0007669"/>
    <property type="project" value="InterPro"/>
</dbReference>
<proteinExistence type="predicted"/>
<name>A0A2I0BGL4_9ASPA</name>
<evidence type="ECO:0000313" key="1">
    <source>
        <dbReference type="EMBL" id="PKA66921.1"/>
    </source>
</evidence>
<dbReference type="AlphaFoldDB" id="A0A2I0BGL4"/>
<sequence>MTEEWFFIFQIQWMDCYNMQVNSDFVVPSNDHGVFWDTQTYTNDWFQWDGDDLNMMKSNSRSLYDEEMKDHQLRLHKGCCGSNACENAFLLDCRMRTADVMFDDLRDIQLQNSMEFTDDIFLNPLMESNLTDADNLSQKKTDADNANKSSCMSGSMHIPLASENLPTCKLADSKNPMIDPSIIVNADPNFRSYNSFESSPISEGAKLTVVNESLKRQAMVLEFENVMMQLSSEIRICIRDALYRLADSSEDQHKGNQDDYGKTMDRASISELNGENFRQIAWRTEPKTNVVVDRAIAVLLFSRRADIFEELPDSQLFCKSKQNAEASVI</sequence>
<organism evidence="1 2">
    <name type="scientific">Apostasia shenzhenica</name>
    <dbReference type="NCBI Taxonomy" id="1088818"/>
    <lineage>
        <taxon>Eukaryota</taxon>
        <taxon>Viridiplantae</taxon>
        <taxon>Streptophyta</taxon>
        <taxon>Embryophyta</taxon>
        <taxon>Tracheophyta</taxon>
        <taxon>Spermatophyta</taxon>
        <taxon>Magnoliopsida</taxon>
        <taxon>Liliopsida</taxon>
        <taxon>Asparagales</taxon>
        <taxon>Orchidaceae</taxon>
        <taxon>Apostasioideae</taxon>
        <taxon>Apostasia</taxon>
    </lineage>
</organism>
<reference evidence="1 2" key="1">
    <citation type="journal article" date="2017" name="Nature">
        <title>The Apostasia genome and the evolution of orchids.</title>
        <authorList>
            <person name="Zhang G.Q."/>
            <person name="Liu K.W."/>
            <person name="Li Z."/>
            <person name="Lohaus R."/>
            <person name="Hsiao Y.Y."/>
            <person name="Niu S.C."/>
            <person name="Wang J.Y."/>
            <person name="Lin Y.C."/>
            <person name="Xu Q."/>
            <person name="Chen L.J."/>
            <person name="Yoshida K."/>
            <person name="Fujiwara S."/>
            <person name="Wang Z.W."/>
            <person name="Zhang Y.Q."/>
            <person name="Mitsuda N."/>
            <person name="Wang M."/>
            <person name="Liu G.H."/>
            <person name="Pecoraro L."/>
            <person name="Huang H.X."/>
            <person name="Xiao X.J."/>
            <person name="Lin M."/>
            <person name="Wu X.Y."/>
            <person name="Wu W.L."/>
            <person name="Chen Y.Y."/>
            <person name="Chang S.B."/>
            <person name="Sakamoto S."/>
            <person name="Ohme-Takagi M."/>
            <person name="Yagi M."/>
            <person name="Zeng S.J."/>
            <person name="Shen C.Y."/>
            <person name="Yeh C.M."/>
            <person name="Luo Y.B."/>
            <person name="Tsai W.C."/>
            <person name="Van de Peer Y."/>
            <person name="Liu Z.J."/>
        </authorList>
    </citation>
    <scope>NUCLEOTIDE SEQUENCE [LARGE SCALE GENOMIC DNA]</scope>
    <source>
        <strain evidence="2">cv. Shenzhen</strain>
        <tissue evidence="1">Stem</tissue>
    </source>
</reference>
<dbReference type="EMBL" id="KZ451885">
    <property type="protein sequence ID" value="PKA66921.1"/>
    <property type="molecule type" value="Genomic_DNA"/>
</dbReference>
<gene>
    <name evidence="1" type="ORF">AXF42_Ash003578</name>
</gene>
<keyword evidence="2" id="KW-1185">Reference proteome</keyword>
<dbReference type="STRING" id="1088818.A0A2I0BGL4"/>
<protein>
    <recommendedName>
        <fullName evidence="3">Protein LNK3</fullName>
    </recommendedName>
</protein>
<dbReference type="PANTHER" id="PTHR33334">
    <property type="entry name" value="PROTEIN LNK1"/>
    <property type="match status" value="1"/>
</dbReference>
<evidence type="ECO:0000313" key="2">
    <source>
        <dbReference type="Proteomes" id="UP000236161"/>
    </source>
</evidence>
<dbReference type="PANTHER" id="PTHR33334:SF10">
    <property type="entry name" value="PROTEIN LNK4"/>
    <property type="match status" value="1"/>
</dbReference>
<dbReference type="Proteomes" id="UP000236161">
    <property type="component" value="Unassembled WGS sequence"/>
</dbReference>
<accession>A0A2I0BGL4</accession>
<dbReference type="OrthoDB" id="1939712at2759"/>
<dbReference type="InterPro" id="IPR039928">
    <property type="entry name" value="LNK"/>
</dbReference>